<evidence type="ECO:0000256" key="3">
    <source>
        <dbReference type="ARBA" id="ARBA00034247"/>
    </source>
</evidence>
<dbReference type="SUPFAM" id="SSF55073">
    <property type="entry name" value="Nucleotide cyclase"/>
    <property type="match status" value="1"/>
</dbReference>
<organism evidence="6 7">
    <name type="scientific">Acinetobacter pragensis</name>
    <dbReference type="NCBI Taxonomy" id="1806892"/>
    <lineage>
        <taxon>Bacteria</taxon>
        <taxon>Pseudomonadati</taxon>
        <taxon>Pseudomonadota</taxon>
        <taxon>Gammaproteobacteria</taxon>
        <taxon>Moraxellales</taxon>
        <taxon>Moraxellaceae</taxon>
        <taxon>Acinetobacter</taxon>
    </lineage>
</organism>
<feature type="transmembrane region" description="Helical" evidence="4">
    <location>
        <begin position="157"/>
        <end position="177"/>
    </location>
</feature>
<dbReference type="InterPro" id="IPR043128">
    <property type="entry name" value="Rev_trsase/Diguanyl_cyclase"/>
</dbReference>
<feature type="transmembrane region" description="Helical" evidence="4">
    <location>
        <begin position="133"/>
        <end position="150"/>
    </location>
</feature>
<dbReference type="PANTHER" id="PTHR45138:SF9">
    <property type="entry name" value="DIGUANYLATE CYCLASE DGCM-RELATED"/>
    <property type="match status" value="1"/>
</dbReference>
<accession>A0A151XYC8</accession>
<dbReference type="FunFam" id="3.30.70.270:FF:000001">
    <property type="entry name" value="Diguanylate cyclase domain protein"/>
    <property type="match status" value="1"/>
</dbReference>
<dbReference type="GO" id="GO:0052621">
    <property type="term" value="F:diguanylate cyclase activity"/>
    <property type="evidence" value="ECO:0007669"/>
    <property type="project" value="UniProtKB-EC"/>
</dbReference>
<keyword evidence="4" id="KW-0472">Membrane</keyword>
<dbReference type="CDD" id="cd01949">
    <property type="entry name" value="GGDEF"/>
    <property type="match status" value="1"/>
</dbReference>
<evidence type="ECO:0000259" key="5">
    <source>
        <dbReference type="PROSITE" id="PS50887"/>
    </source>
</evidence>
<keyword evidence="4" id="KW-0812">Transmembrane</keyword>
<dbReference type="OrthoDB" id="9812260at2"/>
<dbReference type="InterPro" id="IPR050469">
    <property type="entry name" value="Diguanylate_Cyclase"/>
</dbReference>
<keyword evidence="4" id="KW-1133">Transmembrane helix</keyword>
<dbReference type="InterPro" id="IPR029787">
    <property type="entry name" value="Nucleotide_cyclase"/>
</dbReference>
<evidence type="ECO:0000313" key="7">
    <source>
        <dbReference type="Proteomes" id="UP000076276"/>
    </source>
</evidence>
<proteinExistence type="predicted"/>
<name>A0A151XYC8_9GAMM</name>
<dbReference type="GO" id="GO:0043709">
    <property type="term" value="P:cell adhesion involved in single-species biofilm formation"/>
    <property type="evidence" value="ECO:0007669"/>
    <property type="project" value="TreeGrafter"/>
</dbReference>
<dbReference type="Gene3D" id="3.30.70.270">
    <property type="match status" value="1"/>
</dbReference>
<dbReference type="EMBL" id="LUAW01000045">
    <property type="protein sequence ID" value="KYQ70745.1"/>
    <property type="molecule type" value="Genomic_DNA"/>
</dbReference>
<gene>
    <name evidence="6" type="ORF">AZH43_03225</name>
</gene>
<dbReference type="GO" id="GO:0005886">
    <property type="term" value="C:plasma membrane"/>
    <property type="evidence" value="ECO:0007669"/>
    <property type="project" value="TreeGrafter"/>
</dbReference>
<dbReference type="Pfam" id="PF00990">
    <property type="entry name" value="GGDEF"/>
    <property type="match status" value="1"/>
</dbReference>
<dbReference type="PANTHER" id="PTHR45138">
    <property type="entry name" value="REGULATORY COMPONENTS OF SENSORY TRANSDUCTION SYSTEM"/>
    <property type="match status" value="1"/>
</dbReference>
<evidence type="ECO:0000256" key="1">
    <source>
        <dbReference type="ARBA" id="ARBA00001946"/>
    </source>
</evidence>
<evidence type="ECO:0000313" key="6">
    <source>
        <dbReference type="EMBL" id="KYQ70745.1"/>
    </source>
</evidence>
<protein>
    <recommendedName>
        <fullName evidence="2">diguanylate cyclase</fullName>
        <ecNumber evidence="2">2.7.7.65</ecNumber>
    </recommendedName>
</protein>
<dbReference type="STRING" id="1806892.AZH43_03225"/>
<feature type="transmembrane region" description="Helical" evidence="4">
    <location>
        <begin position="107"/>
        <end position="127"/>
    </location>
</feature>
<dbReference type="PROSITE" id="PS50887">
    <property type="entry name" value="GGDEF"/>
    <property type="match status" value="1"/>
</dbReference>
<evidence type="ECO:0000256" key="4">
    <source>
        <dbReference type="SAM" id="Phobius"/>
    </source>
</evidence>
<comment type="catalytic activity">
    <reaction evidence="3">
        <text>2 GTP = 3',3'-c-di-GMP + 2 diphosphate</text>
        <dbReference type="Rhea" id="RHEA:24898"/>
        <dbReference type="ChEBI" id="CHEBI:33019"/>
        <dbReference type="ChEBI" id="CHEBI:37565"/>
        <dbReference type="ChEBI" id="CHEBI:58805"/>
        <dbReference type="EC" id="2.7.7.65"/>
    </reaction>
</comment>
<feature type="transmembrane region" description="Helical" evidence="4">
    <location>
        <begin position="49"/>
        <end position="69"/>
    </location>
</feature>
<evidence type="ECO:0000256" key="2">
    <source>
        <dbReference type="ARBA" id="ARBA00012528"/>
    </source>
</evidence>
<comment type="caution">
    <text evidence="6">The sequence shown here is derived from an EMBL/GenBank/DDBJ whole genome shotgun (WGS) entry which is preliminary data.</text>
</comment>
<sequence>MKLQGSKHLKREAIQTLIHKGLNYVYFSKSLEPAYKQEYQNEAAMEYRFRAPIVLLLYAFLSFGIYQTIPTQEKVYEWIVAYGWVGVVIISTWLLSFFKKFNQYFDVYTCIGSTLSTAISFLIVTVFANANDVLSHAALMYAVIIIYSFVGMRFYPAMIAVWSGGLIATAITLFMGYQIDWAILNRTYTFSSILGMALCYAIDRQHRENYLQNCIIELNKQEMDQQAEQLAVLSQIDSLTGLANRRHLSAVLEQQWQTAVRYQLPLSILMVDLDYFKDYNDHLGHLAGDQCLQEIAIELKNTAARSSDLAARYGGEEFLLMFPVQDERQIEAIAAKLLERIAALAIPHPASPISPYVTVSIGAATISPHERDHLSDFIQRADQALYLAKSNGRNQYFIAKKAA</sequence>
<feature type="transmembrane region" description="Helical" evidence="4">
    <location>
        <begin position="75"/>
        <end position="95"/>
    </location>
</feature>
<keyword evidence="7" id="KW-1185">Reference proteome</keyword>
<dbReference type="RefSeq" id="WP_067671547.1">
    <property type="nucleotide sequence ID" value="NZ_CBCSIK010000007.1"/>
</dbReference>
<reference evidence="6 7" key="1">
    <citation type="submission" date="2016-03" db="EMBL/GenBank/DDBJ databases">
        <title>Acinetobacter genomospecies 28 strain ANC 4149.</title>
        <authorList>
            <person name="Radolfova-Krizova L."/>
            <person name="Nemec A."/>
        </authorList>
    </citation>
    <scope>NUCLEOTIDE SEQUENCE [LARGE SCALE GENOMIC DNA]</scope>
    <source>
        <strain evidence="6 7">ANC 4149</strain>
    </source>
</reference>
<dbReference type="SMART" id="SM00267">
    <property type="entry name" value="GGDEF"/>
    <property type="match status" value="1"/>
</dbReference>
<dbReference type="NCBIfam" id="TIGR00254">
    <property type="entry name" value="GGDEF"/>
    <property type="match status" value="1"/>
</dbReference>
<dbReference type="GO" id="GO:1902201">
    <property type="term" value="P:negative regulation of bacterial-type flagellum-dependent cell motility"/>
    <property type="evidence" value="ECO:0007669"/>
    <property type="project" value="TreeGrafter"/>
</dbReference>
<dbReference type="AlphaFoldDB" id="A0A151XYC8"/>
<dbReference type="Proteomes" id="UP000076276">
    <property type="component" value="Unassembled WGS sequence"/>
</dbReference>
<comment type="cofactor">
    <cofactor evidence="1">
        <name>Mg(2+)</name>
        <dbReference type="ChEBI" id="CHEBI:18420"/>
    </cofactor>
</comment>
<dbReference type="EC" id="2.7.7.65" evidence="2"/>
<dbReference type="InterPro" id="IPR000160">
    <property type="entry name" value="GGDEF_dom"/>
</dbReference>
<feature type="domain" description="GGDEF" evidence="5">
    <location>
        <begin position="264"/>
        <end position="401"/>
    </location>
</feature>